<keyword evidence="3" id="KW-0378">Hydrolase</keyword>
<dbReference type="InterPro" id="IPR011545">
    <property type="entry name" value="DEAD/DEAH_box_helicase_dom"/>
</dbReference>
<name>A0A7W4JH95_9PROT</name>
<protein>
    <submittedName>
        <fullName evidence="3">DEAD/DEAH box helicase family protein</fullName>
    </submittedName>
</protein>
<evidence type="ECO:0000256" key="1">
    <source>
        <dbReference type="SAM" id="MobiDB-lite"/>
    </source>
</evidence>
<keyword evidence="3" id="KW-0547">Nucleotide-binding</keyword>
<feature type="compositionally biased region" description="Basic residues" evidence="1">
    <location>
        <begin position="453"/>
        <end position="464"/>
    </location>
</feature>
<feature type="compositionally biased region" description="Basic and acidic residues" evidence="1">
    <location>
        <begin position="440"/>
        <end position="452"/>
    </location>
</feature>
<evidence type="ECO:0000313" key="4">
    <source>
        <dbReference type="Proteomes" id="UP000525623"/>
    </source>
</evidence>
<sequence length="464" mass="53341">MKIKTLNALPASGKTEAAIEHIAQNLGSRFNHIIWVSPTTDLLEDIKQRMIDKGIPNHQINVIHTYNTQNVAEAIKAHRFDRGQNSILMITSSSVQWIEEYQISCDFMVVDEEIKAVEIMTEKYTDAASRAFCERYIVFDDHPTNVELMLPRLSSKMKSLDRTDSVYLRAFKDLFDRMESNAYEVIALRASVESFSDETTPQIFFAVILKPDFFKRARECLVLGFGIEQSIMGLIYSRYFEVEFTESDLAGHLRFTRYGAHVDVKYILGGSWGNSKIQTQDYAPKIASHVKEQIKEKSLYRWNLPDSTGRTYDFHAPSEWEEIPAVVHGLNKPEWTAIKSVVLMNNFRCAPNENKLYKAIGISQEEADRGRHGSMIAQEMTRSAIRLNRDITVTVLDKMTADYLETLFKNTSITVSQMTPALTVKTPEKRGPKPKYATNEAKKEAERDQARERMRRQRERRRAA</sequence>
<dbReference type="Gene3D" id="3.40.50.300">
    <property type="entry name" value="P-loop containing nucleotide triphosphate hydrolases"/>
    <property type="match status" value="1"/>
</dbReference>
<evidence type="ECO:0000313" key="3">
    <source>
        <dbReference type="EMBL" id="MBB2181224.1"/>
    </source>
</evidence>
<feature type="domain" description="DEAD/DEAH-box helicase" evidence="2">
    <location>
        <begin position="10"/>
        <end position="113"/>
    </location>
</feature>
<keyword evidence="3" id="KW-0067">ATP-binding</keyword>
<dbReference type="EMBL" id="JABEQL010000054">
    <property type="protein sequence ID" value="MBB2181224.1"/>
    <property type="molecule type" value="Genomic_DNA"/>
</dbReference>
<dbReference type="GO" id="GO:0004386">
    <property type="term" value="F:helicase activity"/>
    <property type="evidence" value="ECO:0007669"/>
    <property type="project" value="UniProtKB-KW"/>
</dbReference>
<dbReference type="Pfam" id="PF00270">
    <property type="entry name" value="DEAD"/>
    <property type="match status" value="1"/>
</dbReference>
<evidence type="ECO:0000259" key="2">
    <source>
        <dbReference type="Pfam" id="PF00270"/>
    </source>
</evidence>
<proteinExistence type="predicted"/>
<dbReference type="Proteomes" id="UP000525623">
    <property type="component" value="Unassembled WGS sequence"/>
</dbReference>
<dbReference type="InterPro" id="IPR027417">
    <property type="entry name" value="P-loop_NTPase"/>
</dbReference>
<dbReference type="RefSeq" id="WP_182968947.1">
    <property type="nucleotide sequence ID" value="NZ_BAABGC010000042.1"/>
</dbReference>
<reference evidence="3 4" key="1">
    <citation type="submission" date="2020-04" db="EMBL/GenBank/DDBJ databases">
        <title>Description of novel Gluconacetobacter.</title>
        <authorList>
            <person name="Sombolestani A."/>
        </authorList>
    </citation>
    <scope>NUCLEOTIDE SEQUENCE [LARGE SCALE GENOMIC DNA]</scope>
    <source>
        <strain evidence="3 4">LMG 27725</strain>
    </source>
</reference>
<accession>A0A7W4JH95</accession>
<dbReference type="GO" id="GO:0003676">
    <property type="term" value="F:nucleic acid binding"/>
    <property type="evidence" value="ECO:0007669"/>
    <property type="project" value="InterPro"/>
</dbReference>
<dbReference type="SUPFAM" id="SSF52540">
    <property type="entry name" value="P-loop containing nucleoside triphosphate hydrolases"/>
    <property type="match status" value="1"/>
</dbReference>
<gene>
    <name evidence="3" type="ORF">HLH29_19135</name>
</gene>
<keyword evidence="3" id="KW-0347">Helicase</keyword>
<keyword evidence="4" id="KW-1185">Reference proteome</keyword>
<dbReference type="GO" id="GO:0005524">
    <property type="term" value="F:ATP binding"/>
    <property type="evidence" value="ECO:0007669"/>
    <property type="project" value="InterPro"/>
</dbReference>
<dbReference type="AlphaFoldDB" id="A0A7W4JH95"/>
<organism evidence="3 4">
    <name type="scientific">Gluconacetobacter tumulicola</name>
    <dbReference type="NCBI Taxonomy" id="1017177"/>
    <lineage>
        <taxon>Bacteria</taxon>
        <taxon>Pseudomonadati</taxon>
        <taxon>Pseudomonadota</taxon>
        <taxon>Alphaproteobacteria</taxon>
        <taxon>Acetobacterales</taxon>
        <taxon>Acetobacteraceae</taxon>
        <taxon>Gluconacetobacter</taxon>
    </lineage>
</organism>
<feature type="region of interest" description="Disordered" evidence="1">
    <location>
        <begin position="423"/>
        <end position="464"/>
    </location>
</feature>
<comment type="caution">
    <text evidence="3">The sequence shown here is derived from an EMBL/GenBank/DDBJ whole genome shotgun (WGS) entry which is preliminary data.</text>
</comment>